<evidence type="ECO:0000313" key="2">
    <source>
        <dbReference type="Proteomes" id="UP000185984"/>
    </source>
</evidence>
<accession>A0A1U7HVX4</accession>
<dbReference type="RefSeq" id="WP_073548829.1">
    <property type="nucleotide sequence ID" value="NZ_CAWMVK010000039.1"/>
</dbReference>
<sequence>MFPFWGSSCYGSEPMSRKSFLERRLRFLKWMRDDLETKLAGINAAIGKVEQQLGEDETAQV</sequence>
<gene>
    <name evidence="1" type="ORF">NIES1031_07455</name>
</gene>
<reference evidence="1 2" key="1">
    <citation type="submission" date="2016-11" db="EMBL/GenBank/DDBJ databases">
        <title>Draft Genome Sequences of Nine Cyanobacterial Strains from Diverse Habitats.</title>
        <authorList>
            <person name="Zhu T."/>
            <person name="Hou S."/>
            <person name="Lu X."/>
            <person name="Hess W.R."/>
        </authorList>
    </citation>
    <scope>NUCLEOTIDE SEQUENCE [LARGE SCALE GENOMIC DNA]</scope>
    <source>
        <strain evidence="1 2">5.2 s.c.1</strain>
    </source>
</reference>
<name>A0A1U7HVX4_9CHRO</name>
<dbReference type="Proteomes" id="UP000185984">
    <property type="component" value="Unassembled WGS sequence"/>
</dbReference>
<evidence type="ECO:0000313" key="1">
    <source>
        <dbReference type="EMBL" id="OKH27744.1"/>
    </source>
</evidence>
<keyword evidence="2" id="KW-1185">Reference proteome</keyword>
<organism evidence="1 2">
    <name type="scientific">Chroogloeocystis siderophila 5.2 s.c.1</name>
    <dbReference type="NCBI Taxonomy" id="247279"/>
    <lineage>
        <taxon>Bacteria</taxon>
        <taxon>Bacillati</taxon>
        <taxon>Cyanobacteriota</taxon>
        <taxon>Cyanophyceae</taxon>
        <taxon>Oscillatoriophycideae</taxon>
        <taxon>Chroococcales</taxon>
        <taxon>Chroococcaceae</taxon>
        <taxon>Chroogloeocystis</taxon>
    </lineage>
</organism>
<dbReference type="EMBL" id="MRCC01000005">
    <property type="protein sequence ID" value="OKH27744.1"/>
    <property type="molecule type" value="Genomic_DNA"/>
</dbReference>
<proteinExistence type="predicted"/>
<comment type="caution">
    <text evidence="1">The sequence shown here is derived from an EMBL/GenBank/DDBJ whole genome shotgun (WGS) entry which is preliminary data.</text>
</comment>
<protein>
    <submittedName>
        <fullName evidence="1">Uncharacterized protein</fullName>
    </submittedName>
</protein>
<dbReference type="AlphaFoldDB" id="A0A1U7HVX4"/>
<dbReference type="OrthoDB" id="488906at2"/>